<dbReference type="Proteomes" id="UP001164459">
    <property type="component" value="Chromosome"/>
</dbReference>
<organism evidence="1 2">
    <name type="scientific">Nannocystis punicea</name>
    <dbReference type="NCBI Taxonomy" id="2995304"/>
    <lineage>
        <taxon>Bacteria</taxon>
        <taxon>Pseudomonadati</taxon>
        <taxon>Myxococcota</taxon>
        <taxon>Polyangia</taxon>
        <taxon>Nannocystales</taxon>
        <taxon>Nannocystaceae</taxon>
        <taxon>Nannocystis</taxon>
    </lineage>
</organism>
<proteinExistence type="predicted"/>
<dbReference type="RefSeq" id="WP_269033100.1">
    <property type="nucleotide sequence ID" value="NZ_CP114040.1"/>
</dbReference>
<keyword evidence="2" id="KW-1185">Reference proteome</keyword>
<sequence>MRTYESPIDRLLRPGLSQAWPSDTRRRVAVGTATTLFATLGEEGEIVPRVYSGDTAVFSRIGDAARDMLGARGGARPKSDMR</sequence>
<protein>
    <submittedName>
        <fullName evidence="1">Uncharacterized protein</fullName>
    </submittedName>
</protein>
<name>A0ABY7GV07_9BACT</name>
<accession>A0ABY7GV07</accession>
<evidence type="ECO:0000313" key="2">
    <source>
        <dbReference type="Proteomes" id="UP001164459"/>
    </source>
</evidence>
<reference evidence="1" key="1">
    <citation type="submission" date="2022-11" db="EMBL/GenBank/DDBJ databases">
        <title>Minimal conservation of predation-associated metabolite biosynthetic gene clusters underscores biosynthetic potential of Myxococcota including descriptions for ten novel species: Archangium lansinium sp. nov., Myxococcus landrumus sp. nov., Nannocystis bai.</title>
        <authorList>
            <person name="Ahearne A."/>
            <person name="Stevens C."/>
            <person name="Dowd S."/>
        </authorList>
    </citation>
    <scope>NUCLEOTIDE SEQUENCE</scope>
    <source>
        <strain evidence="1">Fl3</strain>
    </source>
</reference>
<gene>
    <name evidence="1" type="ORF">O0S08_31685</name>
</gene>
<evidence type="ECO:0000313" key="1">
    <source>
        <dbReference type="EMBL" id="WAS90773.1"/>
    </source>
</evidence>
<dbReference type="EMBL" id="CP114040">
    <property type="protein sequence ID" value="WAS90773.1"/>
    <property type="molecule type" value="Genomic_DNA"/>
</dbReference>